<evidence type="ECO:0000259" key="7">
    <source>
        <dbReference type="PROSITE" id="PS51154"/>
    </source>
</evidence>
<evidence type="ECO:0000256" key="1">
    <source>
        <dbReference type="ARBA" id="ARBA00004123"/>
    </source>
</evidence>
<dbReference type="InterPro" id="IPR002589">
    <property type="entry name" value="Macro_dom"/>
</dbReference>
<dbReference type="SMART" id="SM00506">
    <property type="entry name" value="A1pp"/>
    <property type="match status" value="1"/>
</dbReference>
<protein>
    <recommendedName>
        <fullName evidence="7">Macro domain-containing protein</fullName>
    </recommendedName>
</protein>
<evidence type="ECO:0000256" key="2">
    <source>
        <dbReference type="ARBA" id="ARBA00022676"/>
    </source>
</evidence>
<keyword evidence="4" id="KW-0520">NAD</keyword>
<dbReference type="GO" id="GO:0060335">
    <property type="term" value="P:positive regulation of type II interferon-mediated signaling pathway"/>
    <property type="evidence" value="ECO:0007669"/>
    <property type="project" value="TreeGrafter"/>
</dbReference>
<keyword evidence="3" id="KW-0808">Transferase</keyword>
<dbReference type="InterPro" id="IPR052056">
    <property type="entry name" value="Mono-ARTD/PARP"/>
</dbReference>
<keyword evidence="2" id="KW-0328">Glycosyltransferase</keyword>
<dbReference type="OrthoDB" id="10052316at2759"/>
<feature type="region of interest" description="Disordered" evidence="6">
    <location>
        <begin position="169"/>
        <end position="193"/>
    </location>
</feature>
<dbReference type="AlphaFoldDB" id="A0A0L8FGD2"/>
<name>A0A0L8FGD2_OCTBM</name>
<feature type="non-terminal residue" evidence="8">
    <location>
        <position position="193"/>
    </location>
</feature>
<dbReference type="InterPro" id="IPR043472">
    <property type="entry name" value="Macro_dom-like"/>
</dbReference>
<evidence type="ECO:0000256" key="6">
    <source>
        <dbReference type="SAM" id="MobiDB-lite"/>
    </source>
</evidence>
<proteinExistence type="predicted"/>
<dbReference type="EMBL" id="KQ432433">
    <property type="protein sequence ID" value="KOF62763.1"/>
    <property type="molecule type" value="Genomic_DNA"/>
</dbReference>
<dbReference type="SUPFAM" id="SSF52949">
    <property type="entry name" value="Macro domain-like"/>
    <property type="match status" value="1"/>
</dbReference>
<dbReference type="GO" id="GO:0003950">
    <property type="term" value="F:NAD+ poly-ADP-ribosyltransferase activity"/>
    <property type="evidence" value="ECO:0007669"/>
    <property type="project" value="TreeGrafter"/>
</dbReference>
<dbReference type="Gene3D" id="3.40.220.10">
    <property type="entry name" value="Leucine Aminopeptidase, subunit E, domain 1"/>
    <property type="match status" value="1"/>
</dbReference>
<evidence type="ECO:0000256" key="3">
    <source>
        <dbReference type="ARBA" id="ARBA00022679"/>
    </source>
</evidence>
<dbReference type="PROSITE" id="PS51154">
    <property type="entry name" value="MACRO"/>
    <property type="match status" value="1"/>
</dbReference>
<dbReference type="GO" id="GO:1990404">
    <property type="term" value="F:NAD+-protein mono-ADP-ribosyltransferase activity"/>
    <property type="evidence" value="ECO:0007669"/>
    <property type="project" value="TreeGrafter"/>
</dbReference>
<dbReference type="GO" id="GO:0005634">
    <property type="term" value="C:nucleus"/>
    <property type="evidence" value="ECO:0007669"/>
    <property type="project" value="UniProtKB-SubCell"/>
</dbReference>
<dbReference type="GO" id="GO:0003714">
    <property type="term" value="F:transcription corepressor activity"/>
    <property type="evidence" value="ECO:0007669"/>
    <property type="project" value="TreeGrafter"/>
</dbReference>
<gene>
    <name evidence="8" type="ORF">OCBIM_22021934mg</name>
</gene>
<sequence>VDVIVNSTNKQLQLQRGAISTFILKDAGPQIQNECSQKYPRGISSSEIAITKGYNLKCKNVFHLALRFWNEDSPDSILANLTQIITNCLETAERMGAKSLAFPILGTGKMRYPIEKLPGIMYEAVKNYSNVNPSQIKDVYFVVFPTETKIIKIFAEYLNRQENEGFHSKETKLSSPFFPGPPQKTSPMTSTIN</sequence>
<dbReference type="GO" id="GO:0070212">
    <property type="term" value="P:protein poly-ADP-ribosylation"/>
    <property type="evidence" value="ECO:0007669"/>
    <property type="project" value="TreeGrafter"/>
</dbReference>
<accession>A0A0L8FGD2</accession>
<evidence type="ECO:0000256" key="4">
    <source>
        <dbReference type="ARBA" id="ARBA00023027"/>
    </source>
</evidence>
<comment type="subcellular location">
    <subcellularLocation>
        <location evidence="1">Nucleus</location>
    </subcellularLocation>
</comment>
<dbReference type="PANTHER" id="PTHR14453">
    <property type="entry name" value="PARP/ZINC FINGER CCCH TYPE DOMAIN CONTAINING PROTEIN"/>
    <property type="match status" value="1"/>
</dbReference>
<dbReference type="STRING" id="37653.A0A0L8FGD2"/>
<evidence type="ECO:0000313" key="8">
    <source>
        <dbReference type="EMBL" id="KOF62763.1"/>
    </source>
</evidence>
<feature type="non-terminal residue" evidence="8">
    <location>
        <position position="1"/>
    </location>
</feature>
<organism evidence="8">
    <name type="scientific">Octopus bimaculoides</name>
    <name type="common">California two-spotted octopus</name>
    <dbReference type="NCBI Taxonomy" id="37653"/>
    <lineage>
        <taxon>Eukaryota</taxon>
        <taxon>Metazoa</taxon>
        <taxon>Spiralia</taxon>
        <taxon>Lophotrochozoa</taxon>
        <taxon>Mollusca</taxon>
        <taxon>Cephalopoda</taxon>
        <taxon>Coleoidea</taxon>
        <taxon>Octopodiformes</taxon>
        <taxon>Octopoda</taxon>
        <taxon>Incirrata</taxon>
        <taxon>Octopodidae</taxon>
        <taxon>Octopus</taxon>
    </lineage>
</organism>
<dbReference type="PANTHER" id="PTHR14453:SF70">
    <property type="entry name" value="PROTEIN MONO-ADP-RIBOSYLTRANSFERASE PARP9"/>
    <property type="match status" value="1"/>
</dbReference>
<reference evidence="8" key="1">
    <citation type="submission" date="2015-07" db="EMBL/GenBank/DDBJ databases">
        <title>MeaNS - Measles Nucleotide Surveillance Program.</title>
        <authorList>
            <person name="Tran T."/>
            <person name="Druce J."/>
        </authorList>
    </citation>
    <scope>NUCLEOTIDE SEQUENCE</scope>
    <source>
        <strain evidence="8">UCB-OBI-ISO-001</strain>
        <tissue evidence="8">Gonad</tissue>
    </source>
</reference>
<feature type="domain" description="Macro" evidence="7">
    <location>
        <begin position="1"/>
        <end position="162"/>
    </location>
</feature>
<dbReference type="GO" id="GO:0010629">
    <property type="term" value="P:negative regulation of gene expression"/>
    <property type="evidence" value="ECO:0007669"/>
    <property type="project" value="TreeGrafter"/>
</dbReference>
<keyword evidence="5" id="KW-0539">Nucleus</keyword>
<dbReference type="GO" id="GO:0005737">
    <property type="term" value="C:cytoplasm"/>
    <property type="evidence" value="ECO:0007669"/>
    <property type="project" value="TreeGrafter"/>
</dbReference>
<dbReference type="GO" id="GO:0044389">
    <property type="term" value="F:ubiquitin-like protein ligase binding"/>
    <property type="evidence" value="ECO:0007669"/>
    <property type="project" value="TreeGrafter"/>
</dbReference>
<evidence type="ECO:0000256" key="5">
    <source>
        <dbReference type="ARBA" id="ARBA00023242"/>
    </source>
</evidence>
<dbReference type="Pfam" id="PF01661">
    <property type="entry name" value="Macro"/>
    <property type="match status" value="1"/>
</dbReference>